<dbReference type="PROSITE" id="PS50071">
    <property type="entry name" value="HOMEOBOX_2"/>
    <property type="match status" value="1"/>
</dbReference>
<feature type="compositionally biased region" description="Basic residues" evidence="9">
    <location>
        <begin position="46"/>
        <end position="55"/>
    </location>
</feature>
<evidence type="ECO:0000256" key="8">
    <source>
        <dbReference type="RuleBase" id="RU000682"/>
    </source>
</evidence>
<dbReference type="AlphaFoldDB" id="A0A9X0D524"/>
<dbReference type="EMBL" id="MU825882">
    <property type="protein sequence ID" value="KAJ7385124.1"/>
    <property type="molecule type" value="Genomic_DNA"/>
</dbReference>
<keyword evidence="12" id="KW-1185">Reference proteome</keyword>
<proteinExistence type="inferred from homology"/>
<feature type="domain" description="Homeobox" evidence="10">
    <location>
        <begin position="48"/>
        <end position="108"/>
    </location>
</feature>
<dbReference type="InterPro" id="IPR017970">
    <property type="entry name" value="Homeobox_CS"/>
</dbReference>
<evidence type="ECO:0000256" key="4">
    <source>
        <dbReference type="ARBA" id="ARBA00023125"/>
    </source>
</evidence>
<dbReference type="PROSITE" id="PS00027">
    <property type="entry name" value="HOMEOBOX_1"/>
    <property type="match status" value="1"/>
</dbReference>
<comment type="subcellular location">
    <subcellularLocation>
        <location evidence="1 7 8">Nucleus</location>
    </subcellularLocation>
</comment>
<feature type="compositionally biased region" description="Polar residues" evidence="9">
    <location>
        <begin position="197"/>
        <end position="207"/>
    </location>
</feature>
<feature type="region of interest" description="Disordered" evidence="9">
    <location>
        <begin position="197"/>
        <end position="221"/>
    </location>
</feature>
<accession>A0A9X0D524</accession>
<dbReference type="InterPro" id="IPR001356">
    <property type="entry name" value="HD"/>
</dbReference>
<name>A0A9X0D524_9CNID</name>
<evidence type="ECO:0000313" key="11">
    <source>
        <dbReference type="EMBL" id="KAJ7385124.1"/>
    </source>
</evidence>
<dbReference type="Pfam" id="PF00046">
    <property type="entry name" value="Homeodomain"/>
    <property type="match status" value="1"/>
</dbReference>
<dbReference type="InterPro" id="IPR009057">
    <property type="entry name" value="Homeodomain-like_sf"/>
</dbReference>
<dbReference type="OrthoDB" id="6159439at2759"/>
<evidence type="ECO:0000256" key="7">
    <source>
        <dbReference type="PROSITE-ProRule" id="PRU00108"/>
    </source>
</evidence>
<evidence type="ECO:0000256" key="2">
    <source>
        <dbReference type="ARBA" id="ARBA00006503"/>
    </source>
</evidence>
<dbReference type="GO" id="GO:0000978">
    <property type="term" value="F:RNA polymerase II cis-regulatory region sequence-specific DNA binding"/>
    <property type="evidence" value="ECO:0007669"/>
    <property type="project" value="TreeGrafter"/>
</dbReference>
<dbReference type="FunFam" id="1.10.10.60:FF:000679">
    <property type="entry name" value="Homeobox protein aristaless"/>
    <property type="match status" value="1"/>
</dbReference>
<evidence type="ECO:0000313" key="12">
    <source>
        <dbReference type="Proteomes" id="UP001163046"/>
    </source>
</evidence>
<dbReference type="GO" id="GO:0000981">
    <property type="term" value="F:DNA-binding transcription factor activity, RNA polymerase II-specific"/>
    <property type="evidence" value="ECO:0007669"/>
    <property type="project" value="InterPro"/>
</dbReference>
<protein>
    <submittedName>
        <fullName evidence="11">Pituitary homeobox 1</fullName>
    </submittedName>
</protein>
<dbReference type="GO" id="GO:0009653">
    <property type="term" value="P:anatomical structure morphogenesis"/>
    <property type="evidence" value="ECO:0007669"/>
    <property type="project" value="TreeGrafter"/>
</dbReference>
<evidence type="ECO:0000256" key="6">
    <source>
        <dbReference type="ARBA" id="ARBA00023242"/>
    </source>
</evidence>
<keyword evidence="5 7" id="KW-0371">Homeobox</keyword>
<dbReference type="SMART" id="SM00389">
    <property type="entry name" value="HOX"/>
    <property type="match status" value="1"/>
</dbReference>
<keyword evidence="3" id="KW-0217">Developmental protein</keyword>
<dbReference type="PANTHER" id="PTHR45882">
    <property type="entry name" value="PITUITARY HOMEOBOX HOMOLOG PTX1"/>
    <property type="match status" value="1"/>
</dbReference>
<dbReference type="SUPFAM" id="SSF46689">
    <property type="entry name" value="Homeodomain-like"/>
    <property type="match status" value="1"/>
</dbReference>
<reference evidence="11" key="1">
    <citation type="submission" date="2023-01" db="EMBL/GenBank/DDBJ databases">
        <title>Genome assembly of the deep-sea coral Lophelia pertusa.</title>
        <authorList>
            <person name="Herrera S."/>
            <person name="Cordes E."/>
        </authorList>
    </citation>
    <scope>NUCLEOTIDE SEQUENCE</scope>
    <source>
        <strain evidence="11">USNM1676648</strain>
        <tissue evidence="11">Polyp</tissue>
    </source>
</reference>
<evidence type="ECO:0000256" key="5">
    <source>
        <dbReference type="ARBA" id="ARBA00023155"/>
    </source>
</evidence>
<feature type="compositionally biased region" description="Low complexity" evidence="9">
    <location>
        <begin position="208"/>
        <end position="221"/>
    </location>
</feature>
<organism evidence="11 12">
    <name type="scientific">Desmophyllum pertusum</name>
    <dbReference type="NCBI Taxonomy" id="174260"/>
    <lineage>
        <taxon>Eukaryota</taxon>
        <taxon>Metazoa</taxon>
        <taxon>Cnidaria</taxon>
        <taxon>Anthozoa</taxon>
        <taxon>Hexacorallia</taxon>
        <taxon>Scleractinia</taxon>
        <taxon>Caryophylliina</taxon>
        <taxon>Caryophylliidae</taxon>
        <taxon>Desmophyllum</taxon>
    </lineage>
</organism>
<dbReference type="PANTHER" id="PTHR45882:SF3">
    <property type="entry name" value="PITUITARY HOMEOBOX HOMOLOG PTX1"/>
    <property type="match status" value="1"/>
</dbReference>
<dbReference type="Proteomes" id="UP001163046">
    <property type="component" value="Unassembled WGS sequence"/>
</dbReference>
<evidence type="ECO:0000256" key="1">
    <source>
        <dbReference type="ARBA" id="ARBA00004123"/>
    </source>
</evidence>
<evidence type="ECO:0000256" key="9">
    <source>
        <dbReference type="SAM" id="MobiDB-lite"/>
    </source>
</evidence>
<evidence type="ECO:0000256" key="3">
    <source>
        <dbReference type="ARBA" id="ARBA00022473"/>
    </source>
</evidence>
<dbReference type="Gene3D" id="1.10.10.60">
    <property type="entry name" value="Homeodomain-like"/>
    <property type="match status" value="1"/>
</dbReference>
<gene>
    <name evidence="11" type="primary">PITX1</name>
    <name evidence="11" type="ORF">OS493_017494</name>
</gene>
<dbReference type="GO" id="GO:0005634">
    <property type="term" value="C:nucleus"/>
    <property type="evidence" value="ECO:0007669"/>
    <property type="project" value="UniProtKB-SubCell"/>
</dbReference>
<sequence>MSSPRDSPELPPYDINNNQPSKDLSSEKCVDSLEESASVDGDGLKQKRKQRRQRTHFTSYQLQELEAMFSRNRYPDMAVREEIAMWTSLTEARVRVWFKNRRAKWRKKEKNNPPNMLGQEKSSGIIPSVNGFFESASSIRYESSEAPPSVYPNYGANYWSKGAPSIGYTSLQQGSNSLGYNSFSQIPPPCPVPPQISGSLSPFSTPMSSDNSSSYAPNSSSVQSVPCGYPPTYGYQEQTSVYLKGKGSSLNHHPNYSQPNPYSSYPYGMAEIPINI</sequence>
<comment type="caution">
    <text evidence="11">The sequence shown here is derived from an EMBL/GenBank/DDBJ whole genome shotgun (WGS) entry which is preliminary data.</text>
</comment>
<feature type="region of interest" description="Disordered" evidence="9">
    <location>
        <begin position="1"/>
        <end position="55"/>
    </location>
</feature>
<evidence type="ECO:0000259" key="10">
    <source>
        <dbReference type="PROSITE" id="PS50071"/>
    </source>
</evidence>
<comment type="similarity">
    <text evidence="2">Belongs to the paired homeobox family. Bicoid subfamily.</text>
</comment>
<feature type="DNA-binding region" description="Homeobox" evidence="7">
    <location>
        <begin position="50"/>
        <end position="109"/>
    </location>
</feature>
<dbReference type="CDD" id="cd00086">
    <property type="entry name" value="homeodomain"/>
    <property type="match status" value="1"/>
</dbReference>
<keyword evidence="4 7" id="KW-0238">DNA-binding</keyword>
<keyword evidence="6 7" id="KW-0539">Nucleus</keyword>